<dbReference type="Gene3D" id="3.40.50.720">
    <property type="entry name" value="NAD(P)-binding Rossmann-like Domain"/>
    <property type="match status" value="1"/>
</dbReference>
<dbReference type="SUPFAM" id="SSF51735">
    <property type="entry name" value="NAD(P)-binding Rossmann-fold domains"/>
    <property type="match status" value="1"/>
</dbReference>
<comment type="similarity">
    <text evidence="1">Belongs to the short-chain dehydrogenases/reductases (SDR) family.</text>
</comment>
<dbReference type="InterPro" id="IPR002347">
    <property type="entry name" value="SDR_fam"/>
</dbReference>
<dbReference type="InterPro" id="IPR020904">
    <property type="entry name" value="Sc_DH/Rdtase_CS"/>
</dbReference>
<dbReference type="InterPro" id="IPR036291">
    <property type="entry name" value="NAD(P)-bd_dom_sf"/>
</dbReference>
<sequence>MEAALHTPSPFDLTGKRALVTGSSRGLGLAMAKALAQAGAAIVLNARDNVALGAAAQDLAATGASVKAVAFDVTSRDSVNDAVSHIEDEIGPIDILVNNAGMQFRSSLEAFPPEKFDQVIATNLTSVFNVSQPVARHMIARGAGKIINICSLLSELSRPSIAPYAATKAAVANLTRGMAVDWARHGLNVNAIAPGYFATEMNDALLKDDKFNAWIESRTPMGRWGQPEELGGAAVFLASEASRFVNGHILYVDGAFTATV</sequence>
<keyword evidence="2" id="KW-0560">Oxidoreductase</keyword>
<dbReference type="PROSITE" id="PS00061">
    <property type="entry name" value="ADH_SHORT"/>
    <property type="match status" value="1"/>
</dbReference>
<reference evidence="3 4" key="1">
    <citation type="submission" date="2022-09" db="EMBL/GenBank/DDBJ databases">
        <title>Interaction between co-microsymbionts with complementary sets of symbiotic genes in legume-rhizobium systems.</title>
        <authorList>
            <person name="Safronova V."/>
            <person name="Sazanova A."/>
            <person name="Afonin A."/>
            <person name="Chirak E."/>
        </authorList>
    </citation>
    <scope>NUCLEOTIDE SEQUENCE [LARGE SCALE GENOMIC DNA]</scope>
    <source>
        <strain evidence="3 4">A18/4-1</strain>
    </source>
</reference>
<dbReference type="PRINTS" id="PR00081">
    <property type="entry name" value="GDHRDH"/>
</dbReference>
<keyword evidence="4" id="KW-1185">Reference proteome</keyword>
<accession>A0ABY6CAW6</accession>
<name>A0ABY6CAW6_9HYPH</name>
<evidence type="ECO:0000313" key="4">
    <source>
        <dbReference type="Proteomes" id="UP001061862"/>
    </source>
</evidence>
<organism evidence="3 4">
    <name type="scientific">Devosia neptuniae</name>
    <dbReference type="NCBI Taxonomy" id="191302"/>
    <lineage>
        <taxon>Bacteria</taxon>
        <taxon>Pseudomonadati</taxon>
        <taxon>Pseudomonadota</taxon>
        <taxon>Alphaproteobacteria</taxon>
        <taxon>Hyphomicrobiales</taxon>
        <taxon>Devosiaceae</taxon>
        <taxon>Devosia</taxon>
    </lineage>
</organism>
<evidence type="ECO:0000256" key="1">
    <source>
        <dbReference type="ARBA" id="ARBA00006484"/>
    </source>
</evidence>
<gene>
    <name evidence="3" type="ORF">N8A98_17270</name>
</gene>
<evidence type="ECO:0000256" key="2">
    <source>
        <dbReference type="ARBA" id="ARBA00023002"/>
    </source>
</evidence>
<proteinExistence type="inferred from homology"/>
<protein>
    <submittedName>
        <fullName evidence="3">SDR family oxidoreductase</fullName>
    </submittedName>
</protein>
<dbReference type="EMBL" id="CP104965">
    <property type="protein sequence ID" value="UXN68978.1"/>
    <property type="molecule type" value="Genomic_DNA"/>
</dbReference>
<dbReference type="PANTHER" id="PTHR42760">
    <property type="entry name" value="SHORT-CHAIN DEHYDROGENASES/REDUCTASES FAMILY MEMBER"/>
    <property type="match status" value="1"/>
</dbReference>
<dbReference type="Pfam" id="PF13561">
    <property type="entry name" value="adh_short_C2"/>
    <property type="match status" value="1"/>
</dbReference>
<dbReference type="RefSeq" id="WP_262167121.1">
    <property type="nucleotide sequence ID" value="NZ_CP104965.1"/>
</dbReference>
<dbReference type="NCBIfam" id="NF005559">
    <property type="entry name" value="PRK07231.1"/>
    <property type="match status" value="1"/>
</dbReference>
<dbReference type="PRINTS" id="PR00080">
    <property type="entry name" value="SDRFAMILY"/>
</dbReference>
<dbReference type="Proteomes" id="UP001061862">
    <property type="component" value="Chromosome"/>
</dbReference>
<dbReference type="PANTHER" id="PTHR42760:SF5">
    <property type="entry name" value="2-DEHYDRO-3-DEOXY-D-GLUCONATE 5-DEHYDROGENASE"/>
    <property type="match status" value="1"/>
</dbReference>
<evidence type="ECO:0000313" key="3">
    <source>
        <dbReference type="EMBL" id="UXN68978.1"/>
    </source>
</evidence>